<evidence type="ECO:0000256" key="4">
    <source>
        <dbReference type="PROSITE-ProRule" id="PRU00335"/>
    </source>
</evidence>
<dbReference type="Pfam" id="PF16925">
    <property type="entry name" value="TetR_C_13"/>
    <property type="match status" value="1"/>
</dbReference>
<dbReference type="RefSeq" id="WP_124321452.1">
    <property type="nucleotide sequence ID" value="NZ_CP027753.1"/>
</dbReference>
<gene>
    <name evidence="6" type="ORF">C4K04_4191</name>
</gene>
<dbReference type="PROSITE" id="PS50977">
    <property type="entry name" value="HTH_TETR_2"/>
    <property type="match status" value="1"/>
</dbReference>
<dbReference type="Pfam" id="PF00440">
    <property type="entry name" value="TetR_N"/>
    <property type="match status" value="1"/>
</dbReference>
<dbReference type="Proteomes" id="UP000268048">
    <property type="component" value="Chromosome"/>
</dbReference>
<protein>
    <submittedName>
        <fullName evidence="6">Transcriptional regulator, AcrR family</fullName>
    </submittedName>
</protein>
<name>A0A3G7TU97_9PSED</name>
<evidence type="ECO:0000313" key="6">
    <source>
        <dbReference type="EMBL" id="AZE49856.1"/>
    </source>
</evidence>
<dbReference type="Gene3D" id="1.10.10.60">
    <property type="entry name" value="Homeodomain-like"/>
    <property type="match status" value="1"/>
</dbReference>
<dbReference type="PANTHER" id="PTHR47506">
    <property type="entry name" value="TRANSCRIPTIONAL REGULATORY PROTEIN"/>
    <property type="match status" value="1"/>
</dbReference>
<evidence type="ECO:0000256" key="1">
    <source>
        <dbReference type="ARBA" id="ARBA00023015"/>
    </source>
</evidence>
<reference evidence="6 7" key="1">
    <citation type="submission" date="2018-03" db="EMBL/GenBank/DDBJ databases">
        <title>Diversity of phytobeneficial traits revealed by whole-genome analysis of worldwide-isolated phenazine-producing Pseudomonas spp.</title>
        <authorList>
            <person name="Biessy A."/>
            <person name="Novinscak A."/>
            <person name="Blom J."/>
            <person name="Leger G."/>
            <person name="Thomashow L.S."/>
            <person name="Cazorla F.M."/>
            <person name="Josic D."/>
            <person name="Filion M."/>
        </authorList>
    </citation>
    <scope>NUCLEOTIDE SEQUENCE [LARGE SCALE GENOMIC DNA]</scope>
    <source>
        <strain evidence="6 7">B25</strain>
    </source>
</reference>
<feature type="domain" description="HTH tetR-type" evidence="5">
    <location>
        <begin position="9"/>
        <end position="71"/>
    </location>
</feature>
<evidence type="ECO:0000256" key="2">
    <source>
        <dbReference type="ARBA" id="ARBA00023125"/>
    </source>
</evidence>
<dbReference type="SUPFAM" id="SSF46689">
    <property type="entry name" value="Homeodomain-like"/>
    <property type="match status" value="1"/>
</dbReference>
<feature type="DNA-binding region" description="H-T-H motif" evidence="4">
    <location>
        <begin position="34"/>
        <end position="53"/>
    </location>
</feature>
<evidence type="ECO:0000256" key="3">
    <source>
        <dbReference type="ARBA" id="ARBA00023163"/>
    </source>
</evidence>
<evidence type="ECO:0000313" key="7">
    <source>
        <dbReference type="Proteomes" id="UP000268048"/>
    </source>
</evidence>
<dbReference type="Gene3D" id="1.10.357.10">
    <property type="entry name" value="Tetracycline Repressor, domain 2"/>
    <property type="match status" value="1"/>
</dbReference>
<evidence type="ECO:0000259" key="5">
    <source>
        <dbReference type="PROSITE" id="PS50977"/>
    </source>
</evidence>
<dbReference type="EMBL" id="CP027753">
    <property type="protein sequence ID" value="AZE49856.1"/>
    <property type="molecule type" value="Genomic_DNA"/>
</dbReference>
<accession>A0A3G7TU97</accession>
<dbReference type="GO" id="GO:0003677">
    <property type="term" value="F:DNA binding"/>
    <property type="evidence" value="ECO:0007669"/>
    <property type="project" value="UniProtKB-UniRule"/>
</dbReference>
<sequence length="208" mass="22624">MATMGRPRTFDRDQAITQAMHLFWEHGYDSTSLSQLKEGIGGGISAPSFYAAFGSKEALFKEVLERYLDTHGRVTEGLFEEHLAPRDAIESTLRRSARMQCETSHPRGCLIALGVMNICSVQNPAVSAPLIETRNRNRAGLVACIERGMALGELPADTDPPAMAAVFDSFMLGLSVLARDGMPYEVLDAAVTQVMTVWDATNASMGQP</sequence>
<dbReference type="InterPro" id="IPR001647">
    <property type="entry name" value="HTH_TetR"/>
</dbReference>
<keyword evidence="3" id="KW-0804">Transcription</keyword>
<proteinExistence type="predicted"/>
<dbReference type="AlphaFoldDB" id="A0A3G7TU97"/>
<organism evidence="6 7">
    <name type="scientific">Pseudomonas chlororaphis</name>
    <dbReference type="NCBI Taxonomy" id="587753"/>
    <lineage>
        <taxon>Bacteria</taxon>
        <taxon>Pseudomonadati</taxon>
        <taxon>Pseudomonadota</taxon>
        <taxon>Gammaproteobacteria</taxon>
        <taxon>Pseudomonadales</taxon>
        <taxon>Pseudomonadaceae</taxon>
        <taxon>Pseudomonas</taxon>
    </lineage>
</organism>
<keyword evidence="1" id="KW-0805">Transcription regulation</keyword>
<dbReference type="InterPro" id="IPR036271">
    <property type="entry name" value="Tet_transcr_reg_TetR-rel_C_sf"/>
</dbReference>
<keyword evidence="2 4" id="KW-0238">DNA-binding</keyword>
<dbReference type="SUPFAM" id="SSF48498">
    <property type="entry name" value="Tetracyclin repressor-like, C-terminal domain"/>
    <property type="match status" value="1"/>
</dbReference>
<dbReference type="InterPro" id="IPR009057">
    <property type="entry name" value="Homeodomain-like_sf"/>
</dbReference>
<dbReference type="InterPro" id="IPR011075">
    <property type="entry name" value="TetR_C"/>
</dbReference>
<dbReference type="PANTHER" id="PTHR47506:SF1">
    <property type="entry name" value="HTH-TYPE TRANSCRIPTIONAL REGULATOR YJDC"/>
    <property type="match status" value="1"/>
</dbReference>